<dbReference type="Proteomes" id="UP000005239">
    <property type="component" value="Unassembled WGS sequence"/>
</dbReference>
<comment type="subcellular location">
    <subcellularLocation>
        <location evidence="1">Membrane</location>
        <topology evidence="1">Multi-pass membrane protein</topology>
    </subcellularLocation>
</comment>
<dbReference type="GO" id="GO:1904315">
    <property type="term" value="F:transmitter-gated monoatomic ion channel activity involved in regulation of postsynaptic membrane potential"/>
    <property type="evidence" value="ECO:0000318"/>
    <property type="project" value="GO_Central"/>
</dbReference>
<dbReference type="PRINTS" id="PR00252">
    <property type="entry name" value="NRIONCHANNEL"/>
</dbReference>
<reference evidence="5" key="1">
    <citation type="journal article" date="2008" name="Nat. Genet.">
        <title>The Pristionchus pacificus genome provides a unique perspective on nematode lifestyle and parasitism.</title>
        <authorList>
            <person name="Dieterich C."/>
            <person name="Clifton S.W."/>
            <person name="Schuster L.N."/>
            <person name="Chinwalla A."/>
            <person name="Delehaunty K."/>
            <person name="Dinkelacker I."/>
            <person name="Fulton L."/>
            <person name="Fulton R."/>
            <person name="Godfrey J."/>
            <person name="Minx P."/>
            <person name="Mitreva M."/>
            <person name="Roeseler W."/>
            <person name="Tian H."/>
            <person name="Witte H."/>
            <person name="Yang S.P."/>
            <person name="Wilson R.K."/>
            <person name="Sommer R.J."/>
        </authorList>
    </citation>
    <scope>NUCLEOTIDE SEQUENCE [LARGE SCALE GENOMIC DNA]</scope>
    <source>
        <strain evidence="5">PS312</strain>
    </source>
</reference>
<sequence>MNGRQASKRDMGIPTVAARRKAALKRPNPMKSLPKGKIGIVLLGVRLAVIQTPGLAVDRWLSNVGVCFFLLLSTCRATPSASTKLIERLLDGYNSQASPYVGRIKNKKNSNSQTVSLRLARAVITSVDERDMSVRILVTVNYKWVDPRLAWDPAKEDDISQISLKSDAIWLPDIYPCETIKINPVFKDLPATGVLIRYDGSVRMDTQQVIQYICQMDFDAFPFDKQSCSICFAHDGPDGVAFDVIPDPIELKSISEWDVASNLTSGEERTEQDGMHSHRVLFHFSLTRRSFFWIFLIIIPTFLFCLVALVGVFFYEGHDAVQTAASIGLTTMTSLMLVVIILSDALDKSNNLPELGWLVFVEIVVVCISVIIVLLLDAARSLALRFENEAKGSCPSLLRFLTAKRLYRTMRFTLFMLSITALVLNIFLT</sequence>
<dbReference type="Gene3D" id="1.20.58.390">
    <property type="entry name" value="Neurotransmitter-gated ion-channel transmembrane domain"/>
    <property type="match status" value="1"/>
</dbReference>
<dbReference type="GO" id="GO:0042391">
    <property type="term" value="P:regulation of membrane potential"/>
    <property type="evidence" value="ECO:0000318"/>
    <property type="project" value="GO_Central"/>
</dbReference>
<dbReference type="InterPro" id="IPR038050">
    <property type="entry name" value="Neuro_actylchol_rec"/>
</dbReference>
<dbReference type="PANTHER" id="PTHR18945">
    <property type="entry name" value="NEUROTRANSMITTER GATED ION CHANNEL"/>
    <property type="match status" value="1"/>
</dbReference>
<dbReference type="InterPro" id="IPR018000">
    <property type="entry name" value="Neurotransmitter_ion_chnl_CS"/>
</dbReference>
<dbReference type="InterPro" id="IPR036734">
    <property type="entry name" value="Neur_chan_lig-bd_sf"/>
</dbReference>
<dbReference type="GO" id="GO:0045202">
    <property type="term" value="C:synapse"/>
    <property type="evidence" value="ECO:0000318"/>
    <property type="project" value="GO_Central"/>
</dbReference>
<name>A0A2A6CW70_PRIPA</name>
<keyword evidence="3" id="KW-1133">Transmembrane helix</keyword>
<dbReference type="PROSITE" id="PS00236">
    <property type="entry name" value="NEUROTR_ION_CHANNEL"/>
    <property type="match status" value="1"/>
</dbReference>
<evidence type="ECO:0000256" key="1">
    <source>
        <dbReference type="ARBA" id="ARBA00004141"/>
    </source>
</evidence>
<dbReference type="OrthoDB" id="5866477at2759"/>
<organism evidence="4 5">
    <name type="scientific">Pristionchus pacificus</name>
    <name type="common">Parasitic nematode worm</name>
    <dbReference type="NCBI Taxonomy" id="54126"/>
    <lineage>
        <taxon>Eukaryota</taxon>
        <taxon>Metazoa</taxon>
        <taxon>Ecdysozoa</taxon>
        <taxon>Nematoda</taxon>
        <taxon>Chromadorea</taxon>
        <taxon>Rhabditida</taxon>
        <taxon>Rhabditina</taxon>
        <taxon>Diplogasteromorpha</taxon>
        <taxon>Diplogasteroidea</taxon>
        <taxon>Neodiplogasteridae</taxon>
        <taxon>Pristionchus</taxon>
    </lineage>
</organism>
<keyword evidence="2 3" id="KW-0472">Membrane</keyword>
<dbReference type="InterPro" id="IPR006202">
    <property type="entry name" value="Neur_chan_lig-bd"/>
</dbReference>
<proteinExistence type="inferred from homology"/>
<dbReference type="CDD" id="cd18989">
    <property type="entry name" value="LGIC_ECD_cation"/>
    <property type="match status" value="1"/>
</dbReference>
<dbReference type="GO" id="GO:0005231">
    <property type="term" value="F:excitatory extracellular ligand-gated monoatomic ion channel activity"/>
    <property type="evidence" value="ECO:0000318"/>
    <property type="project" value="GO_Central"/>
</dbReference>
<comment type="similarity">
    <text evidence="3">Belongs to the ligand-gated ion channel (TC 1.A.9) family.</text>
</comment>
<evidence type="ECO:0000313" key="4">
    <source>
        <dbReference type="EnsemblMetazoa" id="PPA07843.1"/>
    </source>
</evidence>
<feature type="transmembrane region" description="Helical" evidence="3">
    <location>
        <begin position="355"/>
        <end position="376"/>
    </location>
</feature>
<dbReference type="GO" id="GO:1902495">
    <property type="term" value="C:transmembrane transporter complex"/>
    <property type="evidence" value="ECO:0000318"/>
    <property type="project" value="GO_Central"/>
</dbReference>
<dbReference type="GO" id="GO:0098794">
    <property type="term" value="C:postsynapse"/>
    <property type="evidence" value="ECO:0007669"/>
    <property type="project" value="GOC"/>
</dbReference>
<dbReference type="Pfam" id="PF02931">
    <property type="entry name" value="Neur_chan_LBD"/>
    <property type="match status" value="1"/>
</dbReference>
<keyword evidence="3" id="KW-0406">Ion transport</keyword>
<dbReference type="GO" id="GO:0005886">
    <property type="term" value="C:plasma membrane"/>
    <property type="evidence" value="ECO:0000318"/>
    <property type="project" value="GO_Central"/>
</dbReference>
<evidence type="ECO:0000313" key="5">
    <source>
        <dbReference type="Proteomes" id="UP000005239"/>
    </source>
</evidence>
<dbReference type="EnsemblMetazoa" id="PPA07843.1">
    <property type="protein sequence ID" value="PPA07843.1"/>
    <property type="gene ID" value="WBGene00097397"/>
</dbReference>
<keyword evidence="5" id="KW-1185">Reference proteome</keyword>
<feature type="transmembrane region" description="Helical" evidence="3">
    <location>
        <begin position="409"/>
        <end position="428"/>
    </location>
</feature>
<reference evidence="4" key="2">
    <citation type="submission" date="2022-06" db="UniProtKB">
        <authorList>
            <consortium name="EnsemblMetazoa"/>
        </authorList>
    </citation>
    <scope>IDENTIFICATION</scope>
    <source>
        <strain evidence="4">PS312</strain>
    </source>
</reference>
<dbReference type="GO" id="GO:0034220">
    <property type="term" value="P:monoatomic ion transmembrane transport"/>
    <property type="evidence" value="ECO:0000318"/>
    <property type="project" value="GO_Central"/>
</dbReference>
<keyword evidence="3" id="KW-0812">Transmembrane</keyword>
<dbReference type="GO" id="GO:0004888">
    <property type="term" value="F:transmembrane signaling receptor activity"/>
    <property type="evidence" value="ECO:0007669"/>
    <property type="project" value="InterPro"/>
</dbReference>
<dbReference type="GO" id="GO:0007268">
    <property type="term" value="P:chemical synaptic transmission"/>
    <property type="evidence" value="ECO:0000318"/>
    <property type="project" value="GO_Central"/>
</dbReference>
<dbReference type="Gene3D" id="2.70.170.10">
    <property type="entry name" value="Neurotransmitter-gated ion-channel ligand-binding domain"/>
    <property type="match status" value="1"/>
</dbReference>
<evidence type="ECO:0000256" key="3">
    <source>
        <dbReference type="RuleBase" id="RU000687"/>
    </source>
</evidence>
<keyword evidence="3" id="KW-0407">Ion channel</keyword>
<feature type="transmembrane region" description="Helical" evidence="3">
    <location>
        <begin position="324"/>
        <end position="343"/>
    </location>
</feature>
<dbReference type="InterPro" id="IPR006201">
    <property type="entry name" value="Neur_channel"/>
</dbReference>
<feature type="transmembrane region" description="Helical" evidence="3">
    <location>
        <begin position="291"/>
        <end position="315"/>
    </location>
</feature>
<evidence type="ECO:0000256" key="2">
    <source>
        <dbReference type="ARBA" id="ARBA00023136"/>
    </source>
</evidence>
<dbReference type="AlphaFoldDB" id="A0A2A6CW70"/>
<accession>A0A8R1YB66</accession>
<protein>
    <submittedName>
        <fullName evidence="4">Transmembrane ion channel</fullName>
    </submittedName>
</protein>
<accession>A0A2A6CW70</accession>
<dbReference type="GO" id="GO:0043005">
    <property type="term" value="C:neuron projection"/>
    <property type="evidence" value="ECO:0000318"/>
    <property type="project" value="GO_Central"/>
</dbReference>
<keyword evidence="3" id="KW-0813">Transport</keyword>
<dbReference type="SUPFAM" id="SSF63712">
    <property type="entry name" value="Nicotinic receptor ligand binding domain-like"/>
    <property type="match status" value="1"/>
</dbReference>
<gene>
    <name evidence="4" type="primary">WBGene00097397</name>
</gene>